<dbReference type="Gene3D" id="3.30.1340.30">
    <property type="match status" value="1"/>
</dbReference>
<dbReference type="Gene3D" id="3.30.70.100">
    <property type="match status" value="1"/>
</dbReference>
<feature type="transmembrane region" description="Helical" evidence="7">
    <location>
        <begin position="152"/>
        <end position="172"/>
    </location>
</feature>
<dbReference type="Gene3D" id="2.30.30.60">
    <property type="match status" value="1"/>
</dbReference>
<comment type="caution">
    <text evidence="10">The sequence shown here is derived from an EMBL/GenBank/DDBJ whole genome shotgun (WGS) entry which is preliminary data.</text>
</comment>
<dbReference type="Pfam" id="PF00924">
    <property type="entry name" value="MS_channel_2nd"/>
    <property type="match status" value="1"/>
</dbReference>
<reference evidence="10" key="1">
    <citation type="journal article" date="2018" name="Genome Biol.">
        <title>SKESA: strategic k-mer extension for scrupulous assemblies.</title>
        <authorList>
            <person name="Souvorov A."/>
            <person name="Agarwala R."/>
            <person name="Lipman D.J."/>
        </authorList>
    </citation>
    <scope>NUCLEOTIDE SEQUENCE</scope>
    <source>
        <strain evidence="10">CL18-200174</strain>
    </source>
</reference>
<dbReference type="PANTHER" id="PTHR30221:SF1">
    <property type="entry name" value="SMALL-CONDUCTANCE MECHANOSENSITIVE CHANNEL"/>
    <property type="match status" value="1"/>
</dbReference>
<evidence type="ECO:0000256" key="6">
    <source>
        <dbReference type="ARBA" id="ARBA00023136"/>
    </source>
</evidence>
<dbReference type="InterPro" id="IPR007055">
    <property type="entry name" value="BON_dom"/>
</dbReference>
<comment type="similarity">
    <text evidence="2 7">Belongs to the MscS (TC 1.A.23) family.</text>
</comment>
<accession>A0AAN5T427</accession>
<keyword evidence="7" id="KW-0813">Transport</keyword>
<protein>
    <recommendedName>
        <fullName evidence="7">Small-conductance mechanosensitive channel</fullName>
    </recommendedName>
</protein>
<evidence type="ECO:0000256" key="3">
    <source>
        <dbReference type="ARBA" id="ARBA00022475"/>
    </source>
</evidence>
<keyword evidence="6 7" id="KW-0472">Membrane</keyword>
<feature type="domain" description="BON" evidence="9">
    <location>
        <begin position="61"/>
        <end position="127"/>
    </location>
</feature>
<dbReference type="InterPro" id="IPR049278">
    <property type="entry name" value="MS_channel_C"/>
</dbReference>
<dbReference type="SUPFAM" id="SSF82689">
    <property type="entry name" value="Mechanosensitive channel protein MscS (YggB), C-terminal domain"/>
    <property type="match status" value="1"/>
</dbReference>
<dbReference type="InterPro" id="IPR045275">
    <property type="entry name" value="MscS_archaea/bacteria_type"/>
</dbReference>
<organism evidence="10 11">
    <name type="scientific">Legionella pneumophila</name>
    <dbReference type="NCBI Taxonomy" id="446"/>
    <lineage>
        <taxon>Bacteria</taxon>
        <taxon>Pseudomonadati</taxon>
        <taxon>Pseudomonadota</taxon>
        <taxon>Gammaproteobacteria</taxon>
        <taxon>Legionellales</taxon>
        <taxon>Legionellaceae</taxon>
        <taxon>Legionella</taxon>
    </lineage>
</organism>
<feature type="compositionally biased region" description="Basic residues" evidence="8">
    <location>
        <begin position="468"/>
        <end position="478"/>
    </location>
</feature>
<feature type="region of interest" description="Disordered" evidence="8">
    <location>
        <begin position="436"/>
        <end position="478"/>
    </location>
</feature>
<keyword evidence="5 7" id="KW-1133">Transmembrane helix</keyword>
<dbReference type="RefSeq" id="WP_062730283.1">
    <property type="nucleotide sequence ID" value="NZ_CP117814.1"/>
</dbReference>
<dbReference type="InterPro" id="IPR023408">
    <property type="entry name" value="MscS_beta-dom_sf"/>
</dbReference>
<comment type="caution">
    <text evidence="7">Lacks conserved residue(s) required for the propagation of feature annotation.</text>
</comment>
<dbReference type="Gene3D" id="1.10.287.1260">
    <property type="match status" value="1"/>
</dbReference>
<dbReference type="AlphaFoldDB" id="A0AAN5T427"/>
<comment type="subcellular location">
    <subcellularLocation>
        <location evidence="7">Cell inner membrane</location>
        <topology evidence="7">Multi-pass membrane protein</topology>
    </subcellularLocation>
    <subcellularLocation>
        <location evidence="1">Cell membrane</location>
        <topology evidence="1">Multi-pass membrane protein</topology>
    </subcellularLocation>
</comment>
<evidence type="ECO:0000259" key="9">
    <source>
        <dbReference type="PROSITE" id="PS50914"/>
    </source>
</evidence>
<dbReference type="InterPro" id="IPR011066">
    <property type="entry name" value="MscS_channel_C_sf"/>
</dbReference>
<keyword evidence="7" id="KW-0407">Ion channel</keyword>
<keyword evidence="4 7" id="KW-0812">Transmembrane</keyword>
<sequence>MRLKKLGLRRNKLIPILIGLFWASFITPALGENIKSNVSQSLASAPITDVSNKVDVKPIARDTEISDRIEKILNATTWYENPKVDVKNGVVFLTGKTKTSEHKQWAESLAKNTQDVVAVVNQIEILTSSVWDMSTLLSAGFKEQWQNFLRSIPIIILSFLILIIFWIIALIVKTISRKYLNSRELHPLLSHVISRGAAFLCVLIGIYLILKLLGLTNIALTILGGTGVLGIILGIAFKNITENLLASVLLSVQNPFKNDDLIEVAGVTGYVQGLTIRATLLMTQDGHEVQIPNAIVYQSNIYNFTSNPNRRETFLIEIASTASISAAQELALNTLKNHPAILQEPEPLVLVNSLTSGNVVLCIYFWLDGSQYNWLKVKSSAIRLLKRAFQDAEIHIPGTEIKINIANETSLPEIKSKNETINKPLSINEESQTLVTQAEGELGTDKNDIQKQAQQSKVITEENNLLTHSKKTPPLKPS</sequence>
<evidence type="ECO:0000256" key="2">
    <source>
        <dbReference type="ARBA" id="ARBA00008017"/>
    </source>
</evidence>
<feature type="transmembrane region" description="Helical" evidence="7">
    <location>
        <begin position="192"/>
        <end position="210"/>
    </location>
</feature>
<dbReference type="Pfam" id="PF05552">
    <property type="entry name" value="MS_channel_1st_1"/>
    <property type="match status" value="1"/>
</dbReference>
<proteinExistence type="inferred from homology"/>
<gene>
    <name evidence="10" type="ORF">JBK99_07155</name>
</gene>
<reference evidence="10" key="2">
    <citation type="submission" date="2019-09" db="EMBL/GenBank/DDBJ databases">
        <authorList>
            <consortium name="NCBI Pathogen Detection Project"/>
        </authorList>
    </citation>
    <scope>NUCLEOTIDE SEQUENCE</scope>
    <source>
        <strain evidence="10">CL18-200174</strain>
    </source>
</reference>
<evidence type="ECO:0000256" key="5">
    <source>
        <dbReference type="ARBA" id="ARBA00022989"/>
    </source>
</evidence>
<name>A0AAN5T427_LEGPN</name>
<evidence type="ECO:0000313" key="10">
    <source>
        <dbReference type="EMBL" id="HAU2396109.1"/>
    </source>
</evidence>
<dbReference type="EMBL" id="DACWOD010000004">
    <property type="protein sequence ID" value="HAU2396109.1"/>
    <property type="molecule type" value="Genomic_DNA"/>
</dbReference>
<dbReference type="InterPro" id="IPR010920">
    <property type="entry name" value="LSM_dom_sf"/>
</dbReference>
<comment type="subunit">
    <text evidence="7">Homoheptamer.</text>
</comment>
<evidence type="ECO:0000256" key="7">
    <source>
        <dbReference type="RuleBase" id="RU369025"/>
    </source>
</evidence>
<dbReference type="InterPro" id="IPR006685">
    <property type="entry name" value="MscS_channel_2nd"/>
</dbReference>
<dbReference type="PANTHER" id="PTHR30221">
    <property type="entry name" value="SMALL-CONDUCTANCE MECHANOSENSITIVE CHANNEL"/>
    <property type="match status" value="1"/>
</dbReference>
<dbReference type="Proteomes" id="UP000863577">
    <property type="component" value="Unassembled WGS sequence"/>
</dbReference>
<dbReference type="SUPFAM" id="SSF50182">
    <property type="entry name" value="Sm-like ribonucleoproteins"/>
    <property type="match status" value="1"/>
</dbReference>
<dbReference type="InterPro" id="IPR008910">
    <property type="entry name" value="MSC_TM_helix"/>
</dbReference>
<keyword evidence="3" id="KW-1003">Cell membrane</keyword>
<evidence type="ECO:0000256" key="8">
    <source>
        <dbReference type="SAM" id="MobiDB-lite"/>
    </source>
</evidence>
<dbReference type="Pfam" id="PF04972">
    <property type="entry name" value="BON"/>
    <property type="match status" value="1"/>
</dbReference>
<dbReference type="GO" id="GO:0005886">
    <property type="term" value="C:plasma membrane"/>
    <property type="evidence" value="ECO:0007669"/>
    <property type="project" value="UniProtKB-SubCell"/>
</dbReference>
<dbReference type="GO" id="GO:0008381">
    <property type="term" value="F:mechanosensitive monoatomic ion channel activity"/>
    <property type="evidence" value="ECO:0007669"/>
    <property type="project" value="InterPro"/>
</dbReference>
<dbReference type="Pfam" id="PF21082">
    <property type="entry name" value="MS_channel_3rd"/>
    <property type="match status" value="1"/>
</dbReference>
<feature type="compositionally biased region" description="Polar residues" evidence="8">
    <location>
        <begin position="450"/>
        <end position="467"/>
    </location>
</feature>
<keyword evidence="7" id="KW-0997">Cell inner membrane</keyword>
<evidence type="ECO:0000256" key="1">
    <source>
        <dbReference type="ARBA" id="ARBA00004651"/>
    </source>
</evidence>
<feature type="transmembrane region" description="Helical" evidence="7">
    <location>
        <begin position="216"/>
        <end position="237"/>
    </location>
</feature>
<comment type="function">
    <text evidence="7">Mechanosensitive channel that participates in the regulation of osmotic pressure changes within the cell, opening in response to stretch forces in the membrane lipid bilayer, without the need for other proteins. Contributes to normal resistance to hypoosmotic shock. Forms an ion channel of 1.0 nanosiemens conductance with a slight preference for anions.</text>
</comment>
<dbReference type="PROSITE" id="PS50914">
    <property type="entry name" value="BON"/>
    <property type="match status" value="1"/>
</dbReference>
<keyword evidence="7" id="KW-0406">Ion transport</keyword>
<evidence type="ECO:0000256" key="4">
    <source>
        <dbReference type="ARBA" id="ARBA00022692"/>
    </source>
</evidence>
<evidence type="ECO:0000313" key="11">
    <source>
        <dbReference type="Proteomes" id="UP000863577"/>
    </source>
</evidence>